<name>A0A6B3N2P0_9CYAN</name>
<dbReference type="AlphaFoldDB" id="A0A6B3N2P0"/>
<dbReference type="EMBL" id="JAAHFQ010000153">
    <property type="protein sequence ID" value="NER27966.1"/>
    <property type="molecule type" value="Genomic_DNA"/>
</dbReference>
<dbReference type="InterPro" id="IPR014729">
    <property type="entry name" value="Rossmann-like_a/b/a_fold"/>
</dbReference>
<evidence type="ECO:0000259" key="2">
    <source>
        <dbReference type="Pfam" id="PF00582"/>
    </source>
</evidence>
<protein>
    <submittedName>
        <fullName evidence="3">Universal stress protein</fullName>
    </submittedName>
</protein>
<dbReference type="SUPFAM" id="SSF52402">
    <property type="entry name" value="Adenine nucleotide alpha hydrolases-like"/>
    <property type="match status" value="1"/>
</dbReference>
<proteinExistence type="inferred from homology"/>
<dbReference type="InterPro" id="IPR006016">
    <property type="entry name" value="UspA"/>
</dbReference>
<sequence length="178" mass="19552">MFFKKILVAIDKSPQAARVFAEAIKVARIEESHLMLLHCLDSKSEEPMAPFLGIGTLADVDMYHTAKQIRQENLQQEIEQAQDWLLNYSQLATAKDISTEIYCGLGDPGSLICTQAKNWGADLIVLGRRGRQGLAEVFLGSVSNYVVHHSPCSVLVVQGFTTSDTLEAETNVKVSGSQ</sequence>
<dbReference type="Pfam" id="PF00582">
    <property type="entry name" value="Usp"/>
    <property type="match status" value="1"/>
</dbReference>
<accession>A0A6B3N2P0</accession>
<feature type="domain" description="UspA" evidence="2">
    <location>
        <begin position="3"/>
        <end position="157"/>
    </location>
</feature>
<dbReference type="CDD" id="cd00293">
    <property type="entry name" value="USP-like"/>
    <property type="match status" value="1"/>
</dbReference>
<comment type="caution">
    <text evidence="3">The sequence shown here is derived from an EMBL/GenBank/DDBJ whole genome shotgun (WGS) entry which is preliminary data.</text>
</comment>
<comment type="similarity">
    <text evidence="1">Belongs to the universal stress protein A family.</text>
</comment>
<reference evidence="3" key="1">
    <citation type="submission" date="2019-11" db="EMBL/GenBank/DDBJ databases">
        <title>Genomic insights into an expanded diversity of filamentous marine cyanobacteria reveals the extraordinary biosynthetic potential of Moorea and Okeania.</title>
        <authorList>
            <person name="Ferreira Leao T."/>
            <person name="Wang M."/>
            <person name="Moss N."/>
            <person name="Da Silva R."/>
            <person name="Sanders J."/>
            <person name="Nurk S."/>
            <person name="Gurevich A."/>
            <person name="Humphrey G."/>
            <person name="Reher R."/>
            <person name="Zhu Q."/>
            <person name="Belda-Ferre P."/>
            <person name="Glukhov E."/>
            <person name="Rex R."/>
            <person name="Dorrestein P.C."/>
            <person name="Knight R."/>
            <person name="Pevzner P."/>
            <person name="Gerwick W.H."/>
            <person name="Gerwick L."/>
        </authorList>
    </citation>
    <scope>NUCLEOTIDE SEQUENCE</scope>
    <source>
        <strain evidence="3">SIO1C4</strain>
    </source>
</reference>
<dbReference type="Gene3D" id="3.40.50.620">
    <property type="entry name" value="HUPs"/>
    <property type="match status" value="1"/>
</dbReference>
<dbReference type="PRINTS" id="PR01438">
    <property type="entry name" value="UNVRSLSTRESS"/>
</dbReference>
<organism evidence="3">
    <name type="scientific">Symploca sp. SIO1C4</name>
    <dbReference type="NCBI Taxonomy" id="2607765"/>
    <lineage>
        <taxon>Bacteria</taxon>
        <taxon>Bacillati</taxon>
        <taxon>Cyanobacteriota</taxon>
        <taxon>Cyanophyceae</taxon>
        <taxon>Coleofasciculales</taxon>
        <taxon>Coleofasciculaceae</taxon>
        <taxon>Symploca</taxon>
    </lineage>
</organism>
<gene>
    <name evidence="3" type="ORF">F6J89_10090</name>
</gene>
<dbReference type="InterPro" id="IPR006015">
    <property type="entry name" value="Universal_stress_UspA"/>
</dbReference>
<dbReference type="PANTHER" id="PTHR46268:SF8">
    <property type="entry name" value="UNIVERSAL STRESS PROTEIN SLL1388"/>
    <property type="match status" value="1"/>
</dbReference>
<evidence type="ECO:0000313" key="3">
    <source>
        <dbReference type="EMBL" id="NER27966.1"/>
    </source>
</evidence>
<dbReference type="PANTHER" id="PTHR46268">
    <property type="entry name" value="STRESS RESPONSE PROTEIN NHAX"/>
    <property type="match status" value="1"/>
</dbReference>
<evidence type="ECO:0000256" key="1">
    <source>
        <dbReference type="ARBA" id="ARBA00008791"/>
    </source>
</evidence>